<dbReference type="InterPro" id="IPR006054">
    <property type="entry name" value="DnaQ"/>
</dbReference>
<dbReference type="PANTHER" id="PTHR30231">
    <property type="entry name" value="DNA POLYMERASE III SUBUNIT EPSILON"/>
    <property type="match status" value="1"/>
</dbReference>
<accession>A0A381YJD5</accession>
<dbReference type="AlphaFoldDB" id="A0A381YJD5"/>
<dbReference type="InterPro" id="IPR036397">
    <property type="entry name" value="RNaseH_sf"/>
</dbReference>
<sequence length="175" mass="20201">QEIHGLTDDFLKNQPIFLKIVDEFLSFIGESTLVIHNAKFDLAFMNGELNRIGRENIEFERAIDTLSIARKKFPGAQNNLDALCRRFDVDSSRRDLHGALLDSEILAEVYLELIGGKEPDLNLVNKKKEDSKKNTNTRRESNKRDTPLNYDVSQEEEAEHLEFIQNIKNPIWNKS</sequence>
<gene>
    <name evidence="3" type="ORF">METZ01_LOCUS129381</name>
</gene>
<dbReference type="NCBIfam" id="TIGR00573">
    <property type="entry name" value="dnaq"/>
    <property type="match status" value="1"/>
</dbReference>
<organism evidence="3">
    <name type="scientific">marine metagenome</name>
    <dbReference type="NCBI Taxonomy" id="408172"/>
    <lineage>
        <taxon>unclassified sequences</taxon>
        <taxon>metagenomes</taxon>
        <taxon>ecological metagenomes</taxon>
    </lineage>
</organism>
<dbReference type="GO" id="GO:0045004">
    <property type="term" value="P:DNA replication proofreading"/>
    <property type="evidence" value="ECO:0007669"/>
    <property type="project" value="TreeGrafter"/>
</dbReference>
<evidence type="ECO:0000259" key="2">
    <source>
        <dbReference type="SMART" id="SM00479"/>
    </source>
</evidence>
<evidence type="ECO:0000313" key="3">
    <source>
        <dbReference type="EMBL" id="SVA76527.1"/>
    </source>
</evidence>
<dbReference type="PANTHER" id="PTHR30231:SF41">
    <property type="entry name" value="DNA POLYMERASE III SUBUNIT EPSILON"/>
    <property type="match status" value="1"/>
</dbReference>
<evidence type="ECO:0000256" key="1">
    <source>
        <dbReference type="SAM" id="MobiDB-lite"/>
    </source>
</evidence>
<dbReference type="InterPro" id="IPR012337">
    <property type="entry name" value="RNaseH-like_sf"/>
</dbReference>
<dbReference type="GO" id="GO:0003887">
    <property type="term" value="F:DNA-directed DNA polymerase activity"/>
    <property type="evidence" value="ECO:0007669"/>
    <property type="project" value="InterPro"/>
</dbReference>
<dbReference type="SMART" id="SM00479">
    <property type="entry name" value="EXOIII"/>
    <property type="match status" value="1"/>
</dbReference>
<dbReference type="SUPFAM" id="SSF53098">
    <property type="entry name" value="Ribonuclease H-like"/>
    <property type="match status" value="1"/>
</dbReference>
<reference evidence="3" key="1">
    <citation type="submission" date="2018-05" db="EMBL/GenBank/DDBJ databases">
        <authorList>
            <person name="Lanie J.A."/>
            <person name="Ng W.-L."/>
            <person name="Kazmierczak K.M."/>
            <person name="Andrzejewski T.M."/>
            <person name="Davidsen T.M."/>
            <person name="Wayne K.J."/>
            <person name="Tettelin H."/>
            <person name="Glass J.I."/>
            <person name="Rusch D."/>
            <person name="Podicherti R."/>
            <person name="Tsui H.-C.T."/>
            <person name="Winkler M.E."/>
        </authorList>
    </citation>
    <scope>NUCLEOTIDE SEQUENCE</scope>
</reference>
<dbReference type="Pfam" id="PF00929">
    <property type="entry name" value="RNase_T"/>
    <property type="match status" value="1"/>
</dbReference>
<feature type="domain" description="Exonuclease" evidence="2">
    <location>
        <begin position="1"/>
        <end position="119"/>
    </location>
</feature>
<dbReference type="EMBL" id="UINC01018258">
    <property type="protein sequence ID" value="SVA76527.1"/>
    <property type="molecule type" value="Genomic_DNA"/>
</dbReference>
<dbReference type="GO" id="GO:0003677">
    <property type="term" value="F:DNA binding"/>
    <property type="evidence" value="ECO:0007669"/>
    <property type="project" value="InterPro"/>
</dbReference>
<dbReference type="InterPro" id="IPR013520">
    <property type="entry name" value="Ribonucl_H"/>
</dbReference>
<dbReference type="Gene3D" id="3.30.420.10">
    <property type="entry name" value="Ribonuclease H-like superfamily/Ribonuclease H"/>
    <property type="match status" value="1"/>
</dbReference>
<protein>
    <recommendedName>
        <fullName evidence="2">Exonuclease domain-containing protein</fullName>
    </recommendedName>
</protein>
<feature type="region of interest" description="Disordered" evidence="1">
    <location>
        <begin position="126"/>
        <end position="152"/>
    </location>
</feature>
<name>A0A381YJD5_9ZZZZ</name>
<dbReference type="GO" id="GO:0005829">
    <property type="term" value="C:cytosol"/>
    <property type="evidence" value="ECO:0007669"/>
    <property type="project" value="TreeGrafter"/>
</dbReference>
<feature type="compositionally biased region" description="Basic and acidic residues" evidence="1">
    <location>
        <begin position="126"/>
        <end position="146"/>
    </location>
</feature>
<feature type="non-terminal residue" evidence="3">
    <location>
        <position position="1"/>
    </location>
</feature>
<dbReference type="GO" id="GO:0008408">
    <property type="term" value="F:3'-5' exonuclease activity"/>
    <property type="evidence" value="ECO:0007669"/>
    <property type="project" value="TreeGrafter"/>
</dbReference>
<proteinExistence type="predicted"/>